<evidence type="ECO:0000313" key="2">
    <source>
        <dbReference type="EMBL" id="NGQ90267.1"/>
    </source>
</evidence>
<keyword evidence="3" id="KW-1185">Reference proteome</keyword>
<comment type="caution">
    <text evidence="2">The sequence shown here is derived from an EMBL/GenBank/DDBJ whole genome shotgun (WGS) entry which is preliminary data.</text>
</comment>
<sequence length="240" mass="27435">MARITVYSCYFGLYEPFNPEATAQEGDHARVVFTDHADLATPGVIFRQAEGEGDAGRLSRLAKLRPHLFFGDQDWVIYIDNGAKLSLPPAEIVARIEALYPGGAPAGRYLFRHKRRVCAYREARLCMRQGKIPRADYRRQVAHYQAAGFPEDWGLFVNTVMIQKMGDPATDAFNDAWHDHYMAFSRRDQVSLPFMLWQSGYPLRVLPFGMTDIAIWPFFRRWKRLKFQASVARKAAAAAE</sequence>
<name>A0A6M1TQU5_9RHOB</name>
<evidence type="ECO:0000313" key="3">
    <source>
        <dbReference type="Proteomes" id="UP000474758"/>
    </source>
</evidence>
<gene>
    <name evidence="2" type="ORF">G5V65_05115</name>
</gene>
<feature type="domain" description="TOD1/MUCI70 glycosyltransferase-like" evidence="1">
    <location>
        <begin position="54"/>
        <end position="197"/>
    </location>
</feature>
<dbReference type="RefSeq" id="WP_165047520.1">
    <property type="nucleotide sequence ID" value="NZ_JAALFE010000003.1"/>
</dbReference>
<protein>
    <submittedName>
        <fullName evidence="2">DUF616 domain-containing protein</fullName>
    </submittedName>
</protein>
<dbReference type="Proteomes" id="UP000474758">
    <property type="component" value="Unassembled WGS sequence"/>
</dbReference>
<dbReference type="Pfam" id="PF04765">
    <property type="entry name" value="TOD1_MUCI70"/>
    <property type="match status" value="1"/>
</dbReference>
<organism evidence="2 3">
    <name type="scientific">Paragemmobacter kunshanensis</name>
    <dbReference type="NCBI Taxonomy" id="2583234"/>
    <lineage>
        <taxon>Bacteria</taxon>
        <taxon>Pseudomonadati</taxon>
        <taxon>Pseudomonadota</taxon>
        <taxon>Alphaproteobacteria</taxon>
        <taxon>Rhodobacterales</taxon>
        <taxon>Paracoccaceae</taxon>
        <taxon>Paragemmobacter</taxon>
    </lineage>
</organism>
<dbReference type="EMBL" id="JAALFE010000003">
    <property type="protein sequence ID" value="NGQ90267.1"/>
    <property type="molecule type" value="Genomic_DNA"/>
</dbReference>
<proteinExistence type="predicted"/>
<accession>A0A6M1TQU5</accession>
<evidence type="ECO:0000259" key="1">
    <source>
        <dbReference type="Pfam" id="PF04765"/>
    </source>
</evidence>
<dbReference type="InterPro" id="IPR048354">
    <property type="entry name" value="TOD1_MUCI70_glycTrfase_dom"/>
</dbReference>
<reference evidence="2 3" key="1">
    <citation type="submission" date="2020-02" db="EMBL/GenBank/DDBJ databases">
        <title>Rhodobacter translucens sp. nov., a novel bacterium isolated from activated sludge.</title>
        <authorList>
            <person name="Liu J."/>
        </authorList>
    </citation>
    <scope>NUCLEOTIDE SEQUENCE [LARGE SCALE GENOMIC DNA]</scope>
    <source>
        <strain evidence="2 3">HX-7-19</strain>
    </source>
</reference>
<dbReference type="AlphaFoldDB" id="A0A6M1TQU5"/>